<sequence length="388" mass="42984">MATPGFSVPRVPLHPTRHPFHLWANGGAKDMCPSLLGEADREGQGQAMAQLFPTRGEEAGGGRQPGFPCGAETVTFHLYPTTAMGKEVPSGTGRRHTAQQGIRRPAMALGTSRTMWDSMEGVLVVLCVLLLCCSPPLAGCHQVTLFPAMLTRPVGSSATFICNISMENSSLEFNLNWYQKTNNSSPQKIAGIIRNIPQKKMEKYRLFNDTPVFKMEILNLHQNDSGFYYCGLITFSRFDKVVESNHSQLVVTEASEKPNTTEEPNEEESRPPDHIKTVLLGTLLLAGVIVLLLFGYIIINNRRADVRKPSSGNTLAEEVKPPVVSVPTVDYGVLEFQRDPRSQVPPETCPAEQTEYATIVFPEEKPVTPERGKRHKDERTWQLPSQPC</sequence>
<dbReference type="CTD" id="5133"/>
<dbReference type="Pfam" id="PF07686">
    <property type="entry name" value="V-set"/>
    <property type="match status" value="1"/>
</dbReference>
<dbReference type="GO" id="GO:0009897">
    <property type="term" value="C:external side of plasma membrane"/>
    <property type="evidence" value="ECO:0007669"/>
    <property type="project" value="TreeGrafter"/>
</dbReference>
<dbReference type="OMA" id="WARFIST"/>
<dbReference type="Gene3D" id="2.60.40.10">
    <property type="entry name" value="Immunoglobulins"/>
    <property type="match status" value="1"/>
</dbReference>
<evidence type="ECO:0000259" key="3">
    <source>
        <dbReference type="PROSITE" id="PS50835"/>
    </source>
</evidence>
<dbReference type="InterPro" id="IPR013783">
    <property type="entry name" value="Ig-like_fold"/>
</dbReference>
<feature type="region of interest" description="Disordered" evidence="1">
    <location>
        <begin position="363"/>
        <end position="388"/>
    </location>
</feature>
<reference evidence="4" key="2">
    <citation type="submission" date="2025-09" db="UniProtKB">
        <authorList>
            <consortium name="Ensembl"/>
        </authorList>
    </citation>
    <scope>IDENTIFICATION</scope>
</reference>
<dbReference type="KEGG" id="pcoc:116235350"/>
<proteinExistence type="predicted"/>
<dbReference type="InterPro" id="IPR007110">
    <property type="entry name" value="Ig-like_dom"/>
</dbReference>
<evidence type="ECO:0000256" key="1">
    <source>
        <dbReference type="SAM" id="MobiDB-lite"/>
    </source>
</evidence>
<dbReference type="SUPFAM" id="SSF48726">
    <property type="entry name" value="Immunoglobulin"/>
    <property type="match status" value="1"/>
</dbReference>
<keyword evidence="2" id="KW-0812">Transmembrane</keyword>
<dbReference type="InterPro" id="IPR036179">
    <property type="entry name" value="Ig-like_dom_sf"/>
</dbReference>
<name>A0A669PVS2_PHACC</name>
<dbReference type="RefSeq" id="XP_031459296.1">
    <property type="nucleotide sequence ID" value="XM_031603436.1"/>
</dbReference>
<dbReference type="Proteomes" id="UP000472261">
    <property type="component" value="Unplaced"/>
</dbReference>
<dbReference type="PANTHER" id="PTHR15264">
    <property type="entry name" value="PROGRAMMED CELL DEATH PROTEIN 1"/>
    <property type="match status" value="1"/>
</dbReference>
<dbReference type="InterPro" id="IPR013106">
    <property type="entry name" value="Ig_V-set"/>
</dbReference>
<dbReference type="OrthoDB" id="9940233at2759"/>
<dbReference type="GeneID" id="116235350"/>
<dbReference type="SMART" id="SM00409">
    <property type="entry name" value="IG"/>
    <property type="match status" value="1"/>
</dbReference>
<evidence type="ECO:0000313" key="5">
    <source>
        <dbReference type="Proteomes" id="UP000472261"/>
    </source>
</evidence>
<keyword evidence="5" id="KW-1185">Reference proteome</keyword>
<dbReference type="InterPro" id="IPR042379">
    <property type="entry name" value="PDCD1"/>
</dbReference>
<gene>
    <name evidence="4" type="primary">PDCD1</name>
</gene>
<dbReference type="InterPro" id="IPR003599">
    <property type="entry name" value="Ig_sub"/>
</dbReference>
<protein>
    <recommendedName>
        <fullName evidence="3">Ig-like domain-containing protein</fullName>
    </recommendedName>
</protein>
<evidence type="ECO:0000313" key="4">
    <source>
        <dbReference type="Ensembl" id="ENSPCLP00000011550.1"/>
    </source>
</evidence>
<feature type="domain" description="Ig-like" evidence="3">
    <location>
        <begin position="135"/>
        <end position="230"/>
    </location>
</feature>
<evidence type="ECO:0000256" key="2">
    <source>
        <dbReference type="SAM" id="Phobius"/>
    </source>
</evidence>
<keyword evidence="2" id="KW-1133">Transmembrane helix</keyword>
<dbReference type="AlphaFoldDB" id="A0A669PVS2"/>
<dbReference type="GO" id="GO:0050777">
    <property type="term" value="P:negative regulation of immune response"/>
    <property type="evidence" value="ECO:0007669"/>
    <property type="project" value="InterPro"/>
</dbReference>
<feature type="region of interest" description="Disordered" evidence="1">
    <location>
        <begin position="251"/>
        <end position="273"/>
    </location>
</feature>
<dbReference type="GO" id="GO:0070234">
    <property type="term" value="P:positive regulation of T cell apoptotic process"/>
    <property type="evidence" value="ECO:0007669"/>
    <property type="project" value="TreeGrafter"/>
</dbReference>
<dbReference type="PROSITE" id="PS50835">
    <property type="entry name" value="IG_LIKE"/>
    <property type="match status" value="1"/>
</dbReference>
<feature type="compositionally biased region" description="Basic and acidic residues" evidence="1">
    <location>
        <begin position="363"/>
        <end position="380"/>
    </location>
</feature>
<dbReference type="Ensembl" id="ENSPCLT00000015490.1">
    <property type="protein sequence ID" value="ENSPCLP00000011550.1"/>
    <property type="gene ID" value="ENSPCLG00000009542.1"/>
</dbReference>
<feature type="transmembrane region" description="Helical" evidence="2">
    <location>
        <begin position="278"/>
        <end position="299"/>
    </location>
</feature>
<organism evidence="4 5">
    <name type="scientific">Phasianus colchicus</name>
    <name type="common">Common pheasant</name>
    <dbReference type="NCBI Taxonomy" id="9054"/>
    <lineage>
        <taxon>Eukaryota</taxon>
        <taxon>Metazoa</taxon>
        <taxon>Chordata</taxon>
        <taxon>Craniata</taxon>
        <taxon>Vertebrata</taxon>
        <taxon>Euteleostomi</taxon>
        <taxon>Archelosauria</taxon>
        <taxon>Archosauria</taxon>
        <taxon>Dinosauria</taxon>
        <taxon>Saurischia</taxon>
        <taxon>Theropoda</taxon>
        <taxon>Coelurosauria</taxon>
        <taxon>Aves</taxon>
        <taxon>Neognathae</taxon>
        <taxon>Galloanserae</taxon>
        <taxon>Galliformes</taxon>
        <taxon>Phasianidae</taxon>
        <taxon>Phasianinae</taxon>
        <taxon>Phasianus</taxon>
    </lineage>
</organism>
<keyword evidence="2" id="KW-0472">Membrane</keyword>
<dbReference type="PANTHER" id="PTHR15264:SF2">
    <property type="entry name" value="PROGRAMMED CELL DEATH PROTEIN 1"/>
    <property type="match status" value="1"/>
</dbReference>
<reference evidence="4" key="1">
    <citation type="submission" date="2025-08" db="UniProtKB">
        <authorList>
            <consortium name="Ensembl"/>
        </authorList>
    </citation>
    <scope>IDENTIFICATION</scope>
</reference>
<accession>A0A669PVS2</accession>